<gene>
    <name evidence="1" type="ORF">CDAR_441141</name>
</gene>
<comment type="caution">
    <text evidence="1">The sequence shown here is derived from an EMBL/GenBank/DDBJ whole genome shotgun (WGS) entry which is preliminary data.</text>
</comment>
<name>A0AAV4Q6H9_9ARAC</name>
<evidence type="ECO:0000313" key="2">
    <source>
        <dbReference type="Proteomes" id="UP001054837"/>
    </source>
</evidence>
<dbReference type="AlphaFoldDB" id="A0AAV4Q6H9"/>
<protein>
    <submittedName>
        <fullName evidence="1">Uncharacterized protein</fullName>
    </submittedName>
</protein>
<evidence type="ECO:0000313" key="1">
    <source>
        <dbReference type="EMBL" id="GIY04184.1"/>
    </source>
</evidence>
<reference evidence="1 2" key="1">
    <citation type="submission" date="2021-06" db="EMBL/GenBank/DDBJ databases">
        <title>Caerostris darwini draft genome.</title>
        <authorList>
            <person name="Kono N."/>
            <person name="Arakawa K."/>
        </authorList>
    </citation>
    <scope>NUCLEOTIDE SEQUENCE [LARGE SCALE GENOMIC DNA]</scope>
</reference>
<organism evidence="1 2">
    <name type="scientific">Caerostris darwini</name>
    <dbReference type="NCBI Taxonomy" id="1538125"/>
    <lineage>
        <taxon>Eukaryota</taxon>
        <taxon>Metazoa</taxon>
        <taxon>Ecdysozoa</taxon>
        <taxon>Arthropoda</taxon>
        <taxon>Chelicerata</taxon>
        <taxon>Arachnida</taxon>
        <taxon>Araneae</taxon>
        <taxon>Araneomorphae</taxon>
        <taxon>Entelegynae</taxon>
        <taxon>Araneoidea</taxon>
        <taxon>Araneidae</taxon>
        <taxon>Caerostris</taxon>
    </lineage>
</organism>
<dbReference type="Proteomes" id="UP001054837">
    <property type="component" value="Unassembled WGS sequence"/>
</dbReference>
<proteinExistence type="predicted"/>
<keyword evidence="2" id="KW-1185">Reference proteome</keyword>
<sequence>MTDVFELMSYLRIDNKNLGHFSLHSKDHPLDSKRCKGEVSTPRVPFPHRILTDDNPKRQPFSFWRCSPLHQLAHPPIDPGTSFHSEACLAHAYEPLSKVVN</sequence>
<dbReference type="EMBL" id="BPLQ01003899">
    <property type="protein sequence ID" value="GIY04184.1"/>
    <property type="molecule type" value="Genomic_DNA"/>
</dbReference>
<accession>A0AAV4Q6H9</accession>